<dbReference type="CDD" id="cd10346">
    <property type="entry name" value="SH2_SH2B_family"/>
    <property type="match status" value="1"/>
</dbReference>
<keyword evidence="9" id="KW-1185">Reference proteome</keyword>
<dbReference type="PROSITE" id="PS50001">
    <property type="entry name" value="SH2"/>
    <property type="match status" value="1"/>
</dbReference>
<dbReference type="Gene3D" id="2.30.29.30">
    <property type="entry name" value="Pleckstrin-homology domain (PH domain)/Phosphotyrosine-binding domain (PTB)"/>
    <property type="match status" value="1"/>
</dbReference>
<dbReference type="Proteomes" id="UP000728032">
    <property type="component" value="Unassembled WGS sequence"/>
</dbReference>
<organism evidence="8">
    <name type="scientific">Oppiella nova</name>
    <dbReference type="NCBI Taxonomy" id="334625"/>
    <lineage>
        <taxon>Eukaryota</taxon>
        <taxon>Metazoa</taxon>
        <taxon>Ecdysozoa</taxon>
        <taxon>Arthropoda</taxon>
        <taxon>Chelicerata</taxon>
        <taxon>Arachnida</taxon>
        <taxon>Acari</taxon>
        <taxon>Acariformes</taxon>
        <taxon>Sarcoptiformes</taxon>
        <taxon>Oribatida</taxon>
        <taxon>Brachypylina</taxon>
        <taxon>Oppioidea</taxon>
        <taxon>Oppiidae</taxon>
        <taxon>Oppiella</taxon>
    </lineage>
</organism>
<gene>
    <name evidence="8" type="ORF">ONB1V03_LOCUS9269</name>
</gene>
<dbReference type="InterPro" id="IPR036860">
    <property type="entry name" value="SH2_dom_sf"/>
</dbReference>
<feature type="compositionally biased region" description="Basic and acidic residues" evidence="5">
    <location>
        <begin position="245"/>
        <end position="257"/>
    </location>
</feature>
<feature type="domain" description="SH2" evidence="6">
    <location>
        <begin position="445"/>
        <end position="543"/>
    </location>
</feature>
<sequence length="635" mass="71159">MSDQNMSSVSAMSEEYVGICRDFCLICGKSYAKEFANKLNELCEENSGLELNGSNIDAIIRLFTQQFAQYLHQELDINFICDNNNQHIITSSDTNSLDANITETNETNATKHELDFNGTAITTNVTNSCDAMAAKDGHHLPYGSHSVNVRPKSTFPSTTTSTAGPHTAPTADDYSDLSDNETETSSPKTHYRKFFRRLSFKGLRKGKGFFHKQHSDEVELSNSHTSAHNSHTSHTSQSSSADTQSSRREKNRESKMDHKWHHSKTGSKGSPNESIIKEGVVNYLTVDNSNIDGKHKWEKCRMALVKTTGGYMLEFYAPNKPLKPKSGVFCFLITEARETTALEMPDQEHTFVLKAENMMEYIIEAHDTEDMRQWLSSIKYCMRFSSDGTTDDNEVSTTSPYDNIPRLQEADGNRPNQPTVSDSAVSGPGGGTNSDICGSMREYPWFHGMLSRSDAAQLVLREGTLWHGVFLVRQSETRKGEYVLTFNFQGRAKHLRMAIINEGQCRVQHLWFQTIFDMLEHFRIHPIPLESGGTSDVTLTDYVVFYENSSTSRGSPSPLLNTQNTSEPLIGGQQTANHTRDRVPSIPELQEIITYGGSVRMRSTSLENLQQMQSQHLASVGTANARAVENTYHFV</sequence>
<dbReference type="Pfam" id="PF00017">
    <property type="entry name" value="SH2"/>
    <property type="match status" value="1"/>
</dbReference>
<evidence type="ECO:0000256" key="5">
    <source>
        <dbReference type="SAM" id="MobiDB-lite"/>
    </source>
</evidence>
<dbReference type="Pfam" id="PF00169">
    <property type="entry name" value="PH"/>
    <property type="match status" value="1"/>
</dbReference>
<keyword evidence="3 4" id="KW-0727">SH2 domain</keyword>
<dbReference type="SUPFAM" id="SSF55550">
    <property type="entry name" value="SH2 domain"/>
    <property type="match status" value="1"/>
</dbReference>
<evidence type="ECO:0000259" key="6">
    <source>
        <dbReference type="PROSITE" id="PS50001"/>
    </source>
</evidence>
<dbReference type="InterPro" id="IPR035057">
    <property type="entry name" value="SH2B1_SH2"/>
</dbReference>
<feature type="compositionally biased region" description="Polar residues" evidence="5">
    <location>
        <begin position="414"/>
        <end position="424"/>
    </location>
</feature>
<name>A0A7R9QPP5_9ACAR</name>
<evidence type="ECO:0000259" key="7">
    <source>
        <dbReference type="PROSITE" id="PS50003"/>
    </source>
</evidence>
<dbReference type="EMBL" id="CAJPVJ010005746">
    <property type="protein sequence ID" value="CAG2169795.1"/>
    <property type="molecule type" value="Genomic_DNA"/>
</dbReference>
<proteinExistence type="inferred from homology"/>
<dbReference type="GO" id="GO:0005886">
    <property type="term" value="C:plasma membrane"/>
    <property type="evidence" value="ECO:0007669"/>
    <property type="project" value="TreeGrafter"/>
</dbReference>
<evidence type="ECO:0000256" key="2">
    <source>
        <dbReference type="ARBA" id="ARBA00022553"/>
    </source>
</evidence>
<feature type="compositionally biased region" description="Low complexity" evidence="5">
    <location>
        <begin position="153"/>
        <end position="162"/>
    </location>
</feature>
<keyword evidence="2" id="KW-0597">Phosphoprotein</keyword>
<dbReference type="GO" id="GO:0005068">
    <property type="term" value="F:transmembrane receptor protein tyrosine kinase adaptor activity"/>
    <property type="evidence" value="ECO:0007669"/>
    <property type="project" value="TreeGrafter"/>
</dbReference>
<accession>A0A7R9QPP5</accession>
<protein>
    <recommendedName>
        <fullName evidence="10">SH2B adapter protein 2</fullName>
    </recommendedName>
</protein>
<evidence type="ECO:0008006" key="10">
    <source>
        <dbReference type="Google" id="ProtNLM"/>
    </source>
</evidence>
<feature type="region of interest" description="Disordered" evidence="5">
    <location>
        <begin position="388"/>
        <end position="432"/>
    </location>
</feature>
<feature type="region of interest" description="Disordered" evidence="5">
    <location>
        <begin position="216"/>
        <end position="274"/>
    </location>
</feature>
<dbReference type="InterPro" id="IPR030523">
    <property type="entry name" value="SH2B"/>
</dbReference>
<reference evidence="8" key="1">
    <citation type="submission" date="2020-11" db="EMBL/GenBank/DDBJ databases">
        <authorList>
            <person name="Tran Van P."/>
        </authorList>
    </citation>
    <scope>NUCLEOTIDE SEQUENCE</scope>
</reference>
<evidence type="ECO:0000256" key="1">
    <source>
        <dbReference type="ARBA" id="ARBA00010220"/>
    </source>
</evidence>
<dbReference type="AlphaFoldDB" id="A0A7R9QPP5"/>
<dbReference type="PANTHER" id="PTHR10872:SF2">
    <property type="entry name" value="LNK, ISOFORM D"/>
    <property type="match status" value="1"/>
</dbReference>
<dbReference type="SUPFAM" id="SSF50729">
    <property type="entry name" value="PH domain-like"/>
    <property type="match status" value="1"/>
</dbReference>
<dbReference type="PROSITE" id="PS50003">
    <property type="entry name" value="PH_DOMAIN"/>
    <property type="match status" value="1"/>
</dbReference>
<dbReference type="InterPro" id="IPR000980">
    <property type="entry name" value="SH2"/>
</dbReference>
<feature type="region of interest" description="Disordered" evidence="5">
    <location>
        <begin position="142"/>
        <end position="188"/>
    </location>
</feature>
<comment type="similarity">
    <text evidence="1">Belongs to the SH2B adapter family.</text>
</comment>
<dbReference type="PRINTS" id="PR00401">
    <property type="entry name" value="SH2DOMAIN"/>
</dbReference>
<dbReference type="SMART" id="SM00233">
    <property type="entry name" value="PH"/>
    <property type="match status" value="1"/>
</dbReference>
<feature type="compositionally biased region" description="Low complexity" evidence="5">
    <location>
        <begin position="221"/>
        <end position="244"/>
    </location>
</feature>
<dbReference type="CDD" id="cd01231">
    <property type="entry name" value="PH_SH2B_family"/>
    <property type="match status" value="1"/>
</dbReference>
<evidence type="ECO:0000313" key="8">
    <source>
        <dbReference type="EMBL" id="CAD7652608.1"/>
    </source>
</evidence>
<dbReference type="Gene3D" id="3.30.505.10">
    <property type="entry name" value="SH2 domain"/>
    <property type="match status" value="1"/>
</dbReference>
<evidence type="ECO:0000256" key="3">
    <source>
        <dbReference type="ARBA" id="ARBA00022999"/>
    </source>
</evidence>
<dbReference type="PANTHER" id="PTHR10872">
    <property type="entry name" value="SH2B ADAPTER PROTEIN"/>
    <property type="match status" value="1"/>
</dbReference>
<dbReference type="InterPro" id="IPR001849">
    <property type="entry name" value="PH_domain"/>
</dbReference>
<dbReference type="EMBL" id="OC920571">
    <property type="protein sequence ID" value="CAD7652608.1"/>
    <property type="molecule type" value="Genomic_DNA"/>
</dbReference>
<dbReference type="OrthoDB" id="10047184at2759"/>
<dbReference type="SMART" id="SM00252">
    <property type="entry name" value="SH2"/>
    <property type="match status" value="1"/>
</dbReference>
<feature type="compositionally biased region" description="Acidic residues" evidence="5">
    <location>
        <begin position="173"/>
        <end position="182"/>
    </location>
</feature>
<dbReference type="FunFam" id="3.30.505.10:FF:000008">
    <property type="entry name" value="SH2B adapter protein 1 isoform 2"/>
    <property type="match status" value="1"/>
</dbReference>
<feature type="domain" description="PH" evidence="7">
    <location>
        <begin position="274"/>
        <end position="383"/>
    </location>
</feature>
<dbReference type="InterPro" id="IPR011993">
    <property type="entry name" value="PH-like_dom_sf"/>
</dbReference>
<dbReference type="GO" id="GO:0035556">
    <property type="term" value="P:intracellular signal transduction"/>
    <property type="evidence" value="ECO:0007669"/>
    <property type="project" value="TreeGrafter"/>
</dbReference>
<evidence type="ECO:0000313" key="9">
    <source>
        <dbReference type="Proteomes" id="UP000728032"/>
    </source>
</evidence>
<evidence type="ECO:0000256" key="4">
    <source>
        <dbReference type="PROSITE-ProRule" id="PRU00191"/>
    </source>
</evidence>